<reference evidence="1" key="2">
    <citation type="submission" date="2020-05" db="UniProtKB">
        <authorList>
            <consortium name="EnsemblMetazoa"/>
        </authorList>
    </citation>
    <scope>IDENTIFICATION</scope>
    <source>
        <strain evidence="1">IAEA</strain>
    </source>
</reference>
<reference evidence="2" key="1">
    <citation type="submission" date="2014-03" db="EMBL/GenBank/DDBJ databases">
        <authorList>
            <person name="Aksoy S."/>
            <person name="Warren W."/>
            <person name="Wilson R.K."/>
        </authorList>
    </citation>
    <scope>NUCLEOTIDE SEQUENCE [LARGE SCALE GENOMIC DNA]</scope>
    <source>
        <strain evidence="2">IAEA</strain>
    </source>
</reference>
<proteinExistence type="predicted"/>
<name>A0A1B0A5S1_GLOPL</name>
<keyword evidence="2" id="KW-1185">Reference proteome</keyword>
<accession>A0A1B0A5S1</accession>
<protein>
    <submittedName>
        <fullName evidence="1">Uncharacterized protein</fullName>
    </submittedName>
</protein>
<dbReference type="AlphaFoldDB" id="A0A1B0A5S1"/>
<evidence type="ECO:0000313" key="2">
    <source>
        <dbReference type="Proteomes" id="UP000092445"/>
    </source>
</evidence>
<dbReference type="VEuPathDB" id="VectorBase:GPAI035293"/>
<dbReference type="Proteomes" id="UP000092445">
    <property type="component" value="Unassembled WGS sequence"/>
</dbReference>
<evidence type="ECO:0000313" key="1">
    <source>
        <dbReference type="EnsemblMetazoa" id="GPAI035293-PA"/>
    </source>
</evidence>
<dbReference type="EnsemblMetazoa" id="GPAI035293-RA">
    <property type="protein sequence ID" value="GPAI035293-PA"/>
    <property type="gene ID" value="GPAI035293"/>
</dbReference>
<organism evidence="1 2">
    <name type="scientific">Glossina pallidipes</name>
    <name type="common">Tsetse fly</name>
    <dbReference type="NCBI Taxonomy" id="7398"/>
    <lineage>
        <taxon>Eukaryota</taxon>
        <taxon>Metazoa</taxon>
        <taxon>Ecdysozoa</taxon>
        <taxon>Arthropoda</taxon>
        <taxon>Hexapoda</taxon>
        <taxon>Insecta</taxon>
        <taxon>Pterygota</taxon>
        <taxon>Neoptera</taxon>
        <taxon>Endopterygota</taxon>
        <taxon>Diptera</taxon>
        <taxon>Brachycera</taxon>
        <taxon>Muscomorpha</taxon>
        <taxon>Hippoboscoidea</taxon>
        <taxon>Glossinidae</taxon>
        <taxon>Glossina</taxon>
    </lineage>
</organism>
<sequence>MVCLHACAPACLPLHCRTSSSSNCRHSCSCCCCDGTPTRTGAGTKDVTTTATATAEVSIITTYQMIKAGKAGIAKSIQNILLNVPVIEASEANISGNGRSFGCRFENVHQNELSQRNLQKISYEDKQRIHNRFWVENGFKVMVSQQGFLAANLRSLRSMLSNQIVFHNEFAISTLSDR</sequence>